<proteinExistence type="predicted"/>
<evidence type="ECO:0000313" key="3">
    <source>
        <dbReference type="Proteomes" id="UP000198598"/>
    </source>
</evidence>
<dbReference type="InterPro" id="IPR003959">
    <property type="entry name" value="ATPase_AAA_core"/>
</dbReference>
<dbReference type="AlphaFoldDB" id="A0A1I2HP39"/>
<dbReference type="Gene3D" id="3.40.50.300">
    <property type="entry name" value="P-loop containing nucleotide triphosphate hydrolases"/>
    <property type="match status" value="1"/>
</dbReference>
<sequence length="611" mass="70538">MIRVVINEKYKSLLEKMDFNLPDFTIISGINGAGKSHLLKAIEEKAAKVYESETELTPVKYMNSNSFNPNDAYQVTRESYSNEIVNIYNAVNNYVQQKRNQPDLDLQKSINNYNSQYYQTVLTILNKSRKPIEELTREDIMNFMPLYSNLVQDVFQQNFSAIFKRYADKYDDNAFNEYLKNKKGINKLYLSDIEFIEKHGTPPWEFVNQIFEAANIGYSINNPIEDERDMPYAFKLVNKTNGANVNFSDLSSGEKVLMSLTLALYNTKLEISFPKLLLLDEPDAPLHPSMAKQLLSVIQEVFVEQKKVKVIMTTHSPSTVAMAPDDSLFVMQKEYPRIEKKSKEQIMKLLTDGIPSFSIYADNRRQVIVESEVDVSFYSKVYDRLKKYIQNDKSLYFMPSGLIKGNTGNCDQVKKLVNTLANFGNQTIYGIIDWDNKNYGNEKIFILGSSSRYSLENYIYEPIILSNLLLREKIVERSYFGLEEDDTFYHFPSFPKAKLQKIVNTLVSEIAKTLDISDNSVTTVYYVNEISLDIPTWYLLCQGHKLEEAIKTTFPNLRKYGEKTKNEQITVDDKPVSVNTKLKEEIINKVIDDMPGFIPVDILTLLQNLHR</sequence>
<evidence type="ECO:0000313" key="2">
    <source>
        <dbReference type="EMBL" id="SFF32115.1"/>
    </source>
</evidence>
<dbReference type="SUPFAM" id="SSF52540">
    <property type="entry name" value="P-loop containing nucleoside triphosphate hydrolases"/>
    <property type="match status" value="1"/>
</dbReference>
<dbReference type="PANTHER" id="PTHR43581:SF2">
    <property type="entry name" value="EXCINUCLEASE ATPASE SUBUNIT"/>
    <property type="match status" value="1"/>
</dbReference>
<dbReference type="Pfam" id="PF13304">
    <property type="entry name" value="AAA_21"/>
    <property type="match status" value="1"/>
</dbReference>
<dbReference type="RefSeq" id="WP_093835087.1">
    <property type="nucleotide sequence ID" value="NZ_FOLQ01000047.1"/>
</dbReference>
<dbReference type="GO" id="GO:0016887">
    <property type="term" value="F:ATP hydrolysis activity"/>
    <property type="evidence" value="ECO:0007669"/>
    <property type="project" value="InterPro"/>
</dbReference>
<dbReference type="STRING" id="662367.SAMN05216167_1473"/>
<dbReference type="SMART" id="SM00382">
    <property type="entry name" value="AAA"/>
    <property type="match status" value="1"/>
</dbReference>
<dbReference type="InterPro" id="IPR003593">
    <property type="entry name" value="AAA+_ATPase"/>
</dbReference>
<dbReference type="InterPro" id="IPR051396">
    <property type="entry name" value="Bact_Antivir_Def_Nuclease"/>
</dbReference>
<gene>
    <name evidence="2" type="ORF">SAMN05216167_1473</name>
</gene>
<feature type="domain" description="AAA+ ATPase" evidence="1">
    <location>
        <begin position="21"/>
        <end position="339"/>
    </location>
</feature>
<dbReference type="OrthoDB" id="9805802at2"/>
<organism evidence="2 3">
    <name type="scientific">Spirosoma endophyticum</name>
    <dbReference type="NCBI Taxonomy" id="662367"/>
    <lineage>
        <taxon>Bacteria</taxon>
        <taxon>Pseudomonadati</taxon>
        <taxon>Bacteroidota</taxon>
        <taxon>Cytophagia</taxon>
        <taxon>Cytophagales</taxon>
        <taxon>Cytophagaceae</taxon>
        <taxon>Spirosoma</taxon>
    </lineage>
</organism>
<protein>
    <submittedName>
        <fullName evidence="2">AAA domain-containing protein, putative AbiEii toxin, Type IV TA system</fullName>
    </submittedName>
</protein>
<keyword evidence="3" id="KW-1185">Reference proteome</keyword>
<accession>A0A1I2HP39</accession>
<evidence type="ECO:0000259" key="1">
    <source>
        <dbReference type="SMART" id="SM00382"/>
    </source>
</evidence>
<dbReference type="CDD" id="cd00267">
    <property type="entry name" value="ABC_ATPase"/>
    <property type="match status" value="1"/>
</dbReference>
<name>A0A1I2HP39_9BACT</name>
<reference evidence="2 3" key="1">
    <citation type="submission" date="2016-10" db="EMBL/GenBank/DDBJ databases">
        <authorList>
            <person name="de Groot N.N."/>
        </authorList>
    </citation>
    <scope>NUCLEOTIDE SEQUENCE [LARGE SCALE GENOMIC DNA]</scope>
    <source>
        <strain evidence="2 3">DSM 26130</strain>
    </source>
</reference>
<dbReference type="Proteomes" id="UP000198598">
    <property type="component" value="Unassembled WGS sequence"/>
</dbReference>
<dbReference type="EMBL" id="FOLQ01000047">
    <property type="protein sequence ID" value="SFF32115.1"/>
    <property type="molecule type" value="Genomic_DNA"/>
</dbReference>
<dbReference type="PANTHER" id="PTHR43581">
    <property type="entry name" value="ATP/GTP PHOSPHATASE"/>
    <property type="match status" value="1"/>
</dbReference>
<dbReference type="InterPro" id="IPR027417">
    <property type="entry name" value="P-loop_NTPase"/>
</dbReference>
<dbReference type="GO" id="GO:0005524">
    <property type="term" value="F:ATP binding"/>
    <property type="evidence" value="ECO:0007669"/>
    <property type="project" value="InterPro"/>
</dbReference>